<accession>R8BSS9</accession>
<comment type="subcellular location">
    <subcellularLocation>
        <location evidence="1">Membrane</location>
        <topology evidence="1">Single-pass type IV membrane protein</topology>
    </subcellularLocation>
</comment>
<evidence type="ECO:0000313" key="11">
    <source>
        <dbReference type="Proteomes" id="UP000014074"/>
    </source>
</evidence>
<dbReference type="InterPro" id="IPR000727">
    <property type="entry name" value="T_SNARE_dom"/>
</dbReference>
<dbReference type="OrthoDB" id="10255013at2759"/>
<dbReference type="SMART" id="SM00397">
    <property type="entry name" value="t_SNARE"/>
    <property type="match status" value="1"/>
</dbReference>
<dbReference type="GO" id="GO:0000149">
    <property type="term" value="F:SNARE binding"/>
    <property type="evidence" value="ECO:0007669"/>
    <property type="project" value="TreeGrafter"/>
</dbReference>
<dbReference type="GO" id="GO:0012505">
    <property type="term" value="C:endomembrane system"/>
    <property type="evidence" value="ECO:0007669"/>
    <property type="project" value="TreeGrafter"/>
</dbReference>
<evidence type="ECO:0000259" key="9">
    <source>
        <dbReference type="PROSITE" id="PS50192"/>
    </source>
</evidence>
<evidence type="ECO:0000256" key="1">
    <source>
        <dbReference type="ARBA" id="ARBA00004211"/>
    </source>
</evidence>
<dbReference type="PROSITE" id="PS50192">
    <property type="entry name" value="T_SNARE"/>
    <property type="match status" value="1"/>
</dbReference>
<dbReference type="AlphaFoldDB" id="R8BSS9"/>
<dbReference type="SUPFAM" id="SSF47661">
    <property type="entry name" value="t-snare proteins"/>
    <property type="match status" value="1"/>
</dbReference>
<dbReference type="RefSeq" id="XP_007912875.1">
    <property type="nucleotide sequence ID" value="XM_007914684.1"/>
</dbReference>
<dbReference type="GO" id="GO:0005886">
    <property type="term" value="C:plasma membrane"/>
    <property type="evidence" value="ECO:0007669"/>
    <property type="project" value="TreeGrafter"/>
</dbReference>
<keyword evidence="11" id="KW-1185">Reference proteome</keyword>
<dbReference type="eggNOG" id="KOG0810">
    <property type="taxonomic scope" value="Eukaryota"/>
</dbReference>
<dbReference type="PANTHER" id="PTHR19957:SF380">
    <property type="entry name" value="SYNTAXIN FAMILY PROTEIN"/>
    <property type="match status" value="1"/>
</dbReference>
<dbReference type="Proteomes" id="UP000014074">
    <property type="component" value="Unassembled WGS sequence"/>
</dbReference>
<proteinExistence type="inferred from homology"/>
<dbReference type="EMBL" id="KB932922">
    <property type="protein sequence ID" value="EOO02396.1"/>
    <property type="molecule type" value="Genomic_DNA"/>
</dbReference>
<sequence>MGRDDYGGKITSARIASFESKNNSSDSGAVTGSNVEMASLAQNASSFGQGDPNAILNECRSIDQGIDQIEQNLNQLRMLQDRSLNDADTSGGSSTSRQLDALSSDTMSLYRELTERVRQVKSSPDARQPKNSPQVGRIDRRLKQAIQQFQQVESAFRKRTQDQMARQYKIVRPDAPESEVRAAVEDVSGQGNQVFQQAMMQSSRQGQARAVLNAVQDRHAALQRIEQQMIELAQLFQDMDTLIVQQEVAVTQIEQKGEEVVENLDKGNEEIAVAVTTARKTRKKKWICLGIVVAIIVIVVVVVVAYVMINKPKDNNNNNSKRAIQFAGEIPVSNIYAQLKIPKAPSNGETAGPLTRFAGAGKSLAGRFVIPNADFDPSETATLPVIPAKGWTGPSRH</sequence>
<dbReference type="InterPro" id="IPR010989">
    <property type="entry name" value="SNARE"/>
</dbReference>
<evidence type="ECO:0000313" key="10">
    <source>
        <dbReference type="EMBL" id="EOO02396.1"/>
    </source>
</evidence>
<dbReference type="FunFam" id="1.20.58.70:FF:000008">
    <property type="entry name" value="Syntaxin family protein"/>
    <property type="match status" value="1"/>
</dbReference>
<dbReference type="Gene3D" id="1.20.58.70">
    <property type="match status" value="1"/>
</dbReference>
<keyword evidence="4 8" id="KW-1133">Transmembrane helix</keyword>
<dbReference type="KEGG" id="tmn:UCRPA7_2109"/>
<feature type="transmembrane region" description="Helical" evidence="8">
    <location>
        <begin position="286"/>
        <end position="309"/>
    </location>
</feature>
<dbReference type="GO" id="GO:0006906">
    <property type="term" value="P:vesicle fusion"/>
    <property type="evidence" value="ECO:0007669"/>
    <property type="project" value="TreeGrafter"/>
</dbReference>
<dbReference type="GO" id="GO:0005484">
    <property type="term" value="F:SNAP receptor activity"/>
    <property type="evidence" value="ECO:0007669"/>
    <property type="project" value="TreeGrafter"/>
</dbReference>
<evidence type="ECO:0000256" key="4">
    <source>
        <dbReference type="ARBA" id="ARBA00022989"/>
    </source>
</evidence>
<evidence type="ECO:0000256" key="5">
    <source>
        <dbReference type="ARBA" id="ARBA00023054"/>
    </source>
</evidence>
<evidence type="ECO:0000256" key="6">
    <source>
        <dbReference type="ARBA" id="ARBA00023136"/>
    </source>
</evidence>
<protein>
    <submittedName>
        <fullName evidence="10">Putative snare protein</fullName>
    </submittedName>
</protein>
<evidence type="ECO:0000256" key="3">
    <source>
        <dbReference type="ARBA" id="ARBA00022692"/>
    </source>
</evidence>
<dbReference type="Pfam" id="PF05739">
    <property type="entry name" value="SNARE"/>
    <property type="match status" value="1"/>
</dbReference>
<feature type="compositionally biased region" description="Polar residues" evidence="7">
    <location>
        <begin position="86"/>
        <end position="103"/>
    </location>
</feature>
<feature type="domain" description="T-SNARE coiled-coil homology" evidence="9">
    <location>
        <begin position="212"/>
        <end position="274"/>
    </location>
</feature>
<organism evidence="10 11">
    <name type="scientific">Phaeoacremonium minimum (strain UCR-PA7)</name>
    <name type="common">Esca disease fungus</name>
    <name type="synonym">Togninia minima</name>
    <dbReference type="NCBI Taxonomy" id="1286976"/>
    <lineage>
        <taxon>Eukaryota</taxon>
        <taxon>Fungi</taxon>
        <taxon>Dikarya</taxon>
        <taxon>Ascomycota</taxon>
        <taxon>Pezizomycotina</taxon>
        <taxon>Sordariomycetes</taxon>
        <taxon>Sordariomycetidae</taxon>
        <taxon>Togniniales</taxon>
        <taxon>Togniniaceae</taxon>
        <taxon>Phaeoacremonium</taxon>
    </lineage>
</organism>
<name>R8BSS9_PHAM7</name>
<dbReference type="GO" id="GO:0006887">
    <property type="term" value="P:exocytosis"/>
    <property type="evidence" value="ECO:0007669"/>
    <property type="project" value="TreeGrafter"/>
</dbReference>
<comment type="similarity">
    <text evidence="2">Belongs to the syntaxin family.</text>
</comment>
<dbReference type="GO" id="GO:0031201">
    <property type="term" value="C:SNARE complex"/>
    <property type="evidence" value="ECO:0007669"/>
    <property type="project" value="TreeGrafter"/>
</dbReference>
<dbReference type="HOGENOM" id="CLU_042423_0_2_1"/>
<evidence type="ECO:0000256" key="7">
    <source>
        <dbReference type="SAM" id="MobiDB-lite"/>
    </source>
</evidence>
<keyword evidence="3 8" id="KW-0812">Transmembrane</keyword>
<keyword evidence="5" id="KW-0175">Coiled coil</keyword>
<gene>
    <name evidence="10" type="ORF">UCRPA7_2109</name>
</gene>
<dbReference type="PANTHER" id="PTHR19957">
    <property type="entry name" value="SYNTAXIN"/>
    <property type="match status" value="1"/>
</dbReference>
<dbReference type="InterPro" id="IPR045242">
    <property type="entry name" value="Syntaxin"/>
</dbReference>
<feature type="region of interest" description="Disordered" evidence="7">
    <location>
        <begin position="84"/>
        <end position="103"/>
    </location>
</feature>
<evidence type="ECO:0000256" key="2">
    <source>
        <dbReference type="ARBA" id="ARBA00009063"/>
    </source>
</evidence>
<dbReference type="GeneID" id="19322326"/>
<evidence type="ECO:0000256" key="8">
    <source>
        <dbReference type="SAM" id="Phobius"/>
    </source>
</evidence>
<dbReference type="GO" id="GO:0006886">
    <property type="term" value="P:intracellular protein transport"/>
    <property type="evidence" value="ECO:0007669"/>
    <property type="project" value="TreeGrafter"/>
</dbReference>
<reference evidence="11" key="1">
    <citation type="journal article" date="2013" name="Genome Announc.">
        <title>Draft genome sequence of the ascomycete Phaeoacremonium aleophilum strain UCR-PA7, a causal agent of the esca disease complex in grapevines.</title>
        <authorList>
            <person name="Blanco-Ulate B."/>
            <person name="Rolshausen P."/>
            <person name="Cantu D."/>
        </authorList>
    </citation>
    <scope>NUCLEOTIDE SEQUENCE [LARGE SCALE GENOMIC DNA]</scope>
    <source>
        <strain evidence="11">UCR-PA7</strain>
    </source>
</reference>
<feature type="region of interest" description="Disordered" evidence="7">
    <location>
        <begin position="116"/>
        <end position="137"/>
    </location>
</feature>
<dbReference type="GO" id="GO:0048278">
    <property type="term" value="P:vesicle docking"/>
    <property type="evidence" value="ECO:0007669"/>
    <property type="project" value="TreeGrafter"/>
</dbReference>
<dbReference type="CDD" id="cd15849">
    <property type="entry name" value="SNARE_Sso1"/>
    <property type="match status" value="1"/>
</dbReference>
<keyword evidence="6 8" id="KW-0472">Membrane</keyword>